<keyword evidence="2" id="KW-1185">Reference proteome</keyword>
<evidence type="ECO:0000313" key="1">
    <source>
        <dbReference type="EMBL" id="WGL16392.1"/>
    </source>
</evidence>
<proteinExistence type="predicted"/>
<dbReference type="PANTHER" id="PTHR36978:SF4">
    <property type="entry name" value="P-LOOP CONTAINING NUCLEOSIDE TRIPHOSPHATE HYDROLASE PROTEIN"/>
    <property type="match status" value="1"/>
</dbReference>
<evidence type="ECO:0000313" key="2">
    <source>
        <dbReference type="Proteomes" id="UP001236500"/>
    </source>
</evidence>
<gene>
    <name evidence="1" type="ORF">PVT68_16705</name>
</gene>
<dbReference type="RefSeq" id="WP_280320078.1">
    <property type="nucleotide sequence ID" value="NZ_CP118605.1"/>
</dbReference>
<dbReference type="Pfam" id="PF17784">
    <property type="entry name" value="Sulfotransfer_4"/>
    <property type="match status" value="1"/>
</dbReference>
<protein>
    <recommendedName>
        <fullName evidence="3">Sulfotransferase family protein</fullName>
    </recommendedName>
</protein>
<dbReference type="Gene3D" id="3.40.50.300">
    <property type="entry name" value="P-loop containing nucleotide triphosphate hydrolases"/>
    <property type="match status" value="1"/>
</dbReference>
<dbReference type="InterPro" id="IPR040632">
    <property type="entry name" value="Sulfotransfer_4"/>
</dbReference>
<dbReference type="Proteomes" id="UP001236500">
    <property type="component" value="Chromosome"/>
</dbReference>
<dbReference type="PANTHER" id="PTHR36978">
    <property type="entry name" value="P-LOOP CONTAINING NUCLEOTIDE TRIPHOSPHATE HYDROLASE"/>
    <property type="match status" value="1"/>
</dbReference>
<organism evidence="1 2">
    <name type="scientific">Microbulbifer bruguierae</name>
    <dbReference type="NCBI Taxonomy" id="3029061"/>
    <lineage>
        <taxon>Bacteria</taxon>
        <taxon>Pseudomonadati</taxon>
        <taxon>Pseudomonadota</taxon>
        <taxon>Gammaproteobacteria</taxon>
        <taxon>Cellvibrionales</taxon>
        <taxon>Microbulbiferaceae</taxon>
        <taxon>Microbulbifer</taxon>
    </lineage>
</organism>
<name>A0ABY8NCR4_9GAMM</name>
<reference evidence="1 2" key="1">
    <citation type="submission" date="2023-02" db="EMBL/GenBank/DDBJ databases">
        <title>Description and genomic characterization of Microbulbifer bruguierae sp. nov., isolated from the sediment of mangrove plant Bruguiera sexangula.</title>
        <authorList>
            <person name="Long M."/>
        </authorList>
    </citation>
    <scope>NUCLEOTIDE SEQUENCE [LARGE SCALE GENOMIC DNA]</scope>
    <source>
        <strain evidence="1 2">H12</strain>
    </source>
</reference>
<dbReference type="SUPFAM" id="SSF52540">
    <property type="entry name" value="P-loop containing nucleoside triphosphate hydrolases"/>
    <property type="match status" value="1"/>
</dbReference>
<sequence>MSDGKIFVIGMNATGTSILHRAFQVMGLNSLHWAPEVGSLKSRMEEAKKFQFSLLNAIEAGKRDPLGDASYFDVFSDVWPIIQYFEYFYSAYPGSKFIYTCRDDEEWLRDRERHVGRNKSALESGDYVGSFVNVEREKWLKEKYNHLKRVKQWFSADGRSDDLLYFDLYKGDGFVELCDFLDCKLPERIFPLFGKVA</sequence>
<dbReference type="EMBL" id="CP118605">
    <property type="protein sequence ID" value="WGL16392.1"/>
    <property type="molecule type" value="Genomic_DNA"/>
</dbReference>
<accession>A0ABY8NCR4</accession>
<dbReference type="InterPro" id="IPR027417">
    <property type="entry name" value="P-loop_NTPase"/>
</dbReference>
<evidence type="ECO:0008006" key="3">
    <source>
        <dbReference type="Google" id="ProtNLM"/>
    </source>
</evidence>